<reference evidence="1" key="1">
    <citation type="journal article" date="2018" name="Genome Biol.">
        <title>SKESA: strategic k-mer extension for scrupulous assemblies.</title>
        <authorList>
            <person name="Souvorov A."/>
            <person name="Agarwala R."/>
            <person name="Lipman D.J."/>
        </authorList>
    </citation>
    <scope>NUCLEOTIDE SEQUENCE [LARGE SCALE GENOMIC DNA]</scope>
    <source>
        <strain evidence="1">EC00605</strain>
        <strain evidence="2">SJP41</strain>
    </source>
</reference>
<reference evidence="1" key="5">
    <citation type="submission" date="2019-09" db="EMBL/GenBank/DDBJ databases">
        <authorList>
            <consortium name="NCBI Pathogen Detection Project"/>
        </authorList>
    </citation>
    <scope>NUCLEOTIDE SEQUENCE</scope>
    <source>
        <strain evidence="1">EC00605</strain>
        <strain evidence="2">SJP41</strain>
    </source>
</reference>
<reference evidence="12 13" key="2">
    <citation type="submission" date="2018-06" db="EMBL/GenBank/DDBJ databases">
        <authorList>
            <consortium name="Pathogen Informatics"/>
            <person name="Doyle S."/>
        </authorList>
    </citation>
    <scope>NUCLEOTIDE SEQUENCE [LARGE SCALE GENOMIC DNA]</scope>
    <source>
        <strain evidence="9 13">NCTC7928</strain>
        <strain evidence="10 12">NCTC9077</strain>
    </source>
</reference>
<dbReference type="Proteomes" id="UP000254495">
    <property type="component" value="Unassembled WGS sequence"/>
</dbReference>
<evidence type="ECO:0000313" key="15">
    <source>
        <dbReference type="Proteomes" id="UP000438958"/>
    </source>
</evidence>
<protein>
    <submittedName>
        <fullName evidence="1">Phage major tail tube protein</fullName>
    </submittedName>
    <submittedName>
        <fullName evidence="9">Phage tail core protein</fullName>
    </submittedName>
</protein>
<dbReference type="EMBL" id="UGCU01000001">
    <property type="protein sequence ID" value="STJ14049.1"/>
    <property type="molecule type" value="Genomic_DNA"/>
</dbReference>
<evidence type="ECO:0000313" key="1">
    <source>
        <dbReference type="EMBL" id="HAJ0997587.1"/>
    </source>
</evidence>
<evidence type="ECO:0000313" key="13">
    <source>
        <dbReference type="Proteomes" id="UP000254877"/>
    </source>
</evidence>
<evidence type="ECO:0000313" key="11">
    <source>
        <dbReference type="EMBL" id="WWX71203.1"/>
    </source>
</evidence>
<evidence type="ECO:0000313" key="18">
    <source>
        <dbReference type="Proteomes" id="UP000514715"/>
    </source>
</evidence>
<evidence type="ECO:0000313" key="3">
    <source>
        <dbReference type="EMBL" id="MBA1887120.1"/>
    </source>
</evidence>
<dbReference type="Proteomes" id="UP000475070">
    <property type="component" value="Unassembled WGS sequence"/>
</dbReference>
<dbReference type="EMBL" id="RQTU01000024">
    <property type="protein sequence ID" value="RRD73519.1"/>
    <property type="molecule type" value="Genomic_DNA"/>
</dbReference>
<dbReference type="InterPro" id="IPR006498">
    <property type="entry name" value="Tail_tube"/>
</dbReference>
<dbReference type="EMBL" id="DADPIR010000021">
    <property type="protein sequence ID" value="HAZ7492915.1"/>
    <property type="molecule type" value="Genomic_DNA"/>
</dbReference>
<dbReference type="GeneID" id="75059307"/>
<dbReference type="PANTHER" id="PTHR35861">
    <property type="match status" value="1"/>
</dbReference>
<dbReference type="Proteomes" id="UP000271008">
    <property type="component" value="Unassembled WGS sequence"/>
</dbReference>
<evidence type="ECO:0000313" key="5">
    <source>
        <dbReference type="EMBL" id="NAG19000.1"/>
    </source>
</evidence>
<dbReference type="Proteomes" id="UP000472856">
    <property type="component" value="Unassembled WGS sequence"/>
</dbReference>
<reference evidence="11" key="9">
    <citation type="submission" date="2024-03" db="EMBL/GenBank/DDBJ databases">
        <title>Epithelial relay of microbial signals coordinates intestinal macrophage supported barrier repair.</title>
        <authorList>
            <person name="Tsai M.T."/>
        </authorList>
    </citation>
    <scope>NUCLEOTIDE SEQUENCE</scope>
    <source>
        <strain evidence="11">MS 21-1</strain>
    </source>
</reference>
<accession>A0A0A1ABV3</accession>
<reference evidence="6 16" key="6">
    <citation type="submission" date="2020-02" db="EMBL/GenBank/DDBJ databases">
        <title>WGS of Carbapenem-Resistant Enterobacteriaceae.</title>
        <authorList>
            <person name="Tokajian S."/>
            <person name="El Chaar M."/>
            <person name="El Khoury M."/>
        </authorList>
    </citation>
    <scope>NUCLEOTIDE SEQUENCE [LARGE SCALE GENOMIC DNA]</scope>
    <source>
        <strain evidence="6 16">ECM_75</strain>
    </source>
</reference>
<dbReference type="Proteomes" id="UP000254877">
    <property type="component" value="Unassembled WGS sequence"/>
</dbReference>
<evidence type="ECO:0000313" key="16">
    <source>
        <dbReference type="Proteomes" id="UP000472856"/>
    </source>
</evidence>
<dbReference type="EMBL" id="UGAB01000002">
    <property type="protein sequence ID" value="STF43022.1"/>
    <property type="molecule type" value="Genomic_DNA"/>
</dbReference>
<dbReference type="EMBL" id="JABFNF010000009">
    <property type="protein sequence ID" value="MBA1887120.1"/>
    <property type="molecule type" value="Genomic_DNA"/>
</dbReference>
<evidence type="ECO:0000313" key="10">
    <source>
        <dbReference type="EMBL" id="STJ14049.1"/>
    </source>
</evidence>
<dbReference type="EMBL" id="CP146670">
    <property type="protein sequence ID" value="WWX71203.1"/>
    <property type="molecule type" value="Genomic_DNA"/>
</dbReference>
<dbReference type="EMBL" id="WKUE01000036">
    <property type="protein sequence ID" value="MSI70934.1"/>
    <property type="molecule type" value="Genomic_DNA"/>
</dbReference>
<dbReference type="EMBL" id="CP057975">
    <property type="protein sequence ID" value="QMP45823.1"/>
    <property type="molecule type" value="Genomic_DNA"/>
</dbReference>
<dbReference type="Proteomes" id="UP000438958">
    <property type="component" value="Unassembled WGS sequence"/>
</dbReference>
<dbReference type="RefSeq" id="WP_000907502.1">
    <property type="nucleotide sequence ID" value="NZ_AP017617.1"/>
</dbReference>
<evidence type="ECO:0000313" key="12">
    <source>
        <dbReference type="Proteomes" id="UP000254495"/>
    </source>
</evidence>
<reference evidence="15 17" key="4">
    <citation type="journal article" date="2019" name="Nat. Med.">
        <title>A library of human gut bacterial isolates paired with longitudinal multiomics data enables mechanistic microbiome research.</title>
        <authorList>
            <person name="Poyet M."/>
            <person name="Groussin M."/>
            <person name="Gibbons S.M."/>
            <person name="Avila-Pacheco J."/>
            <person name="Jiang X."/>
            <person name="Kearney S.M."/>
            <person name="Perrotta A.R."/>
            <person name="Berdy B."/>
            <person name="Zhao S."/>
            <person name="Lieberman T.D."/>
            <person name="Swanson P.K."/>
            <person name="Smith M."/>
            <person name="Roesemann S."/>
            <person name="Alexander J.E."/>
            <person name="Rich S.A."/>
            <person name="Livny J."/>
            <person name="Vlamakis H."/>
            <person name="Clish C."/>
            <person name="Bullock K."/>
            <person name="Deik A."/>
            <person name="Scott J."/>
            <person name="Pierce K.A."/>
            <person name="Xavier R.J."/>
            <person name="Alm E.J."/>
        </authorList>
    </citation>
    <scope>NUCLEOTIDE SEQUENCE [LARGE SCALE GENOMIC DNA]</scope>
    <source>
        <strain evidence="5 17">BIOML-A112</strain>
        <strain evidence="4 15">BIOML-A382</strain>
    </source>
</reference>
<dbReference type="Proteomes" id="UP000868636">
    <property type="component" value="Unassembled WGS sequence"/>
</dbReference>
<dbReference type="NCBIfam" id="TIGR01611">
    <property type="entry name" value="tail_tube"/>
    <property type="match status" value="1"/>
</dbReference>
<evidence type="ECO:0000313" key="17">
    <source>
        <dbReference type="Proteomes" id="UP000475070"/>
    </source>
</evidence>
<evidence type="ECO:0000313" key="14">
    <source>
        <dbReference type="Proteomes" id="UP000271008"/>
    </source>
</evidence>
<dbReference type="EMBL" id="WXKQ01000005">
    <property type="protein sequence ID" value="NAG19000.1"/>
    <property type="molecule type" value="Genomic_DNA"/>
</dbReference>
<dbReference type="Proteomes" id="UP000523197">
    <property type="component" value="Unassembled WGS sequence"/>
</dbReference>
<proteinExistence type="predicted"/>
<dbReference type="AlphaFoldDB" id="A0A0A1ABV3"/>
<dbReference type="EMBL" id="JAAJRI010000021">
    <property type="protein sequence ID" value="NGE90576.1"/>
    <property type="molecule type" value="Genomic_DNA"/>
</dbReference>
<dbReference type="Proteomes" id="UP001383096">
    <property type="component" value="Chromosome"/>
</dbReference>
<sequence>MAGKIQINRITNANIYLDGNNLLGRATEIKLPDVSLIMQEHKALGMVGKIELPAGFDKLEGEIKWNSFYQDVMRKTANPWQAVALQCRSSIDCYNSQGKANQLALVTHLTVMFKKNPLGTFKQNENPEFSSAFGCTYIKQVVDGETLLELDYMANIFRVNGVDQLSTYRNNIGG</sequence>
<dbReference type="Pfam" id="PF04985">
    <property type="entry name" value="Phage_tube"/>
    <property type="match status" value="1"/>
</dbReference>
<evidence type="ECO:0000313" key="6">
    <source>
        <dbReference type="EMBL" id="NGE90576.1"/>
    </source>
</evidence>
<dbReference type="EMBL" id="DABGZR010000023">
    <property type="protein sequence ID" value="HAJ0997587.1"/>
    <property type="molecule type" value="Genomic_DNA"/>
</dbReference>
<reference evidence="7 18" key="8">
    <citation type="submission" date="2020-06" db="EMBL/GenBank/DDBJ databases">
        <title>REHAB project genomes.</title>
        <authorList>
            <person name="Shaw L.P."/>
        </authorList>
    </citation>
    <scope>NUCLEOTIDE SEQUENCE [LARGE SCALE GENOMIC DNA]</scope>
    <source>
        <strain evidence="7 18">RHB07-C04</strain>
    </source>
</reference>
<evidence type="ECO:0000313" key="8">
    <source>
        <dbReference type="EMBL" id="RRD73519.1"/>
    </source>
</evidence>
<evidence type="ECO:0000313" key="9">
    <source>
        <dbReference type="EMBL" id="STF43022.1"/>
    </source>
</evidence>
<dbReference type="InterPro" id="IPR052042">
    <property type="entry name" value="Tail_sheath_structural"/>
</dbReference>
<dbReference type="Proteomes" id="UP000514715">
    <property type="component" value="Chromosome"/>
</dbReference>
<gene>
    <name evidence="8" type="ORF">EIA08_19655</name>
    <name evidence="6" type="ORF">G5603_20705</name>
    <name evidence="4" type="ORF">GKF66_19385</name>
    <name evidence="5" type="ORF">GUC01_08160</name>
    <name evidence="1" type="ORF">HL601_18600</name>
    <name evidence="3" type="ORF">HLX92_13175</name>
    <name evidence="7" type="ORF">HVW04_13545</name>
    <name evidence="2" type="ORF">J8F57_003158</name>
    <name evidence="9" type="ORF">NCTC7928_03704</name>
    <name evidence="10" type="ORF">NCTC9077_05868</name>
    <name evidence="11" type="ORF">V9Z47_24700</name>
</gene>
<reference evidence="3 19" key="7">
    <citation type="submission" date="2020-05" db="EMBL/GenBank/DDBJ databases">
        <title>Epidemiological investigations into extended-spectrum beta-lactam resistant Escherichia coli ST457 carried by Australian Silver gulls identified clonal lineages that cause ExPEC disease.</title>
        <authorList>
            <person name="Nesporova K."/>
            <person name="Wyrsch E.R."/>
            <person name="Valcek A."/>
            <person name="Bitar I."/>
            <person name="Chaw K."/>
            <person name="Harris P."/>
            <person name="Hrabak J."/>
            <person name="Djordjevic S.P."/>
            <person name="Dolejska M."/>
        </authorList>
    </citation>
    <scope>NUCLEOTIDE SEQUENCE [LARGE SCALE GENOMIC DNA]</scope>
    <source>
        <strain evidence="3 19">CE1966</strain>
    </source>
</reference>
<organism evidence="1">
    <name type="scientific">Escherichia coli</name>
    <dbReference type="NCBI Taxonomy" id="562"/>
    <lineage>
        <taxon>Bacteria</taxon>
        <taxon>Pseudomonadati</taxon>
        <taxon>Pseudomonadota</taxon>
        <taxon>Gammaproteobacteria</taxon>
        <taxon>Enterobacterales</taxon>
        <taxon>Enterobacteriaceae</taxon>
        <taxon>Escherichia</taxon>
    </lineage>
</organism>
<name>A0A0A1ABV3_ECOLX</name>
<evidence type="ECO:0000313" key="2">
    <source>
        <dbReference type="EMBL" id="HAZ7492915.1"/>
    </source>
</evidence>
<reference evidence="8 14" key="3">
    <citation type="submission" date="2018-11" db="EMBL/GenBank/DDBJ databases">
        <title>Enterobacteriaceae from Patient.</title>
        <authorList>
            <person name="Shen C."/>
            <person name="Yang Y."/>
            <person name="Tian G."/>
        </authorList>
    </citation>
    <scope>NUCLEOTIDE SEQUENCE [LARGE SCALE GENOMIC DNA]</scope>
    <source>
        <strain evidence="8 14">GBGD28</strain>
    </source>
</reference>
<dbReference type="PANTHER" id="PTHR35861:SF2">
    <property type="entry name" value="FELS-2 PROPHAGE PROTEIN"/>
    <property type="match status" value="1"/>
</dbReference>
<evidence type="ECO:0000313" key="4">
    <source>
        <dbReference type="EMBL" id="MSI70934.1"/>
    </source>
</evidence>
<evidence type="ECO:0000313" key="19">
    <source>
        <dbReference type="Proteomes" id="UP000523197"/>
    </source>
</evidence>
<evidence type="ECO:0000313" key="7">
    <source>
        <dbReference type="EMBL" id="QMP45823.1"/>
    </source>
</evidence>